<keyword evidence="3" id="KW-0050">Antiport</keyword>
<evidence type="ECO:0000256" key="5">
    <source>
        <dbReference type="ARBA" id="ARBA00022692"/>
    </source>
</evidence>
<organism evidence="11 12">
    <name type="scientific">Pomacea canaliculata</name>
    <name type="common">Golden apple snail</name>
    <dbReference type="NCBI Taxonomy" id="400727"/>
    <lineage>
        <taxon>Eukaryota</taxon>
        <taxon>Metazoa</taxon>
        <taxon>Spiralia</taxon>
        <taxon>Lophotrochozoa</taxon>
        <taxon>Mollusca</taxon>
        <taxon>Gastropoda</taxon>
        <taxon>Caenogastropoda</taxon>
        <taxon>Architaenioglossa</taxon>
        <taxon>Ampullarioidea</taxon>
        <taxon>Ampullariidae</taxon>
        <taxon>Pomacea</taxon>
    </lineage>
</organism>
<feature type="transmembrane region" description="Helical" evidence="9">
    <location>
        <begin position="115"/>
        <end position="135"/>
    </location>
</feature>
<accession>A0A2T7NY52</accession>
<keyword evidence="6 9" id="KW-1133">Transmembrane helix</keyword>
<dbReference type="GO" id="GO:0005432">
    <property type="term" value="F:calcium:sodium antiporter activity"/>
    <property type="evidence" value="ECO:0007669"/>
    <property type="project" value="InterPro"/>
</dbReference>
<dbReference type="GO" id="GO:0098794">
    <property type="term" value="C:postsynapse"/>
    <property type="evidence" value="ECO:0007669"/>
    <property type="project" value="TreeGrafter"/>
</dbReference>
<dbReference type="Gene3D" id="1.20.1420.30">
    <property type="entry name" value="NCX, central ion-binding region"/>
    <property type="match status" value="1"/>
</dbReference>
<proteinExistence type="predicted"/>
<feature type="transmembrane region" description="Helical" evidence="9">
    <location>
        <begin position="6"/>
        <end position="30"/>
    </location>
</feature>
<dbReference type="AlphaFoldDB" id="A0A2T7NY52"/>
<comment type="caution">
    <text evidence="11">The sequence shown here is derived from an EMBL/GenBank/DDBJ whole genome shotgun (WGS) entry which is preliminary data.</text>
</comment>
<dbReference type="Pfam" id="PF01699">
    <property type="entry name" value="Na_Ca_ex"/>
    <property type="match status" value="1"/>
</dbReference>
<dbReference type="Proteomes" id="UP000245119">
    <property type="component" value="Linkage Group LG8"/>
</dbReference>
<dbReference type="InterPro" id="IPR051171">
    <property type="entry name" value="CaCA"/>
</dbReference>
<evidence type="ECO:0000259" key="10">
    <source>
        <dbReference type="Pfam" id="PF01699"/>
    </source>
</evidence>
<evidence type="ECO:0000256" key="1">
    <source>
        <dbReference type="ARBA" id="ARBA00004127"/>
    </source>
</evidence>
<keyword evidence="4" id="KW-0109">Calcium transport</keyword>
<evidence type="ECO:0000313" key="11">
    <source>
        <dbReference type="EMBL" id="PVD26110.1"/>
    </source>
</evidence>
<evidence type="ECO:0000256" key="6">
    <source>
        <dbReference type="ARBA" id="ARBA00022989"/>
    </source>
</evidence>
<keyword evidence="7" id="KW-0406">Ion transport</keyword>
<keyword evidence="8 9" id="KW-0472">Membrane</keyword>
<evidence type="ECO:0000256" key="4">
    <source>
        <dbReference type="ARBA" id="ARBA00022568"/>
    </source>
</evidence>
<gene>
    <name evidence="11" type="ORF">C0Q70_13778</name>
</gene>
<dbReference type="GO" id="GO:0012505">
    <property type="term" value="C:endomembrane system"/>
    <property type="evidence" value="ECO:0007669"/>
    <property type="project" value="UniProtKB-SubCell"/>
</dbReference>
<dbReference type="STRING" id="400727.A0A2T7NY52"/>
<keyword evidence="4" id="KW-0106">Calcium</keyword>
<dbReference type="GO" id="GO:0098703">
    <property type="term" value="P:calcium ion import across plasma membrane"/>
    <property type="evidence" value="ECO:0007669"/>
    <property type="project" value="TreeGrafter"/>
</dbReference>
<evidence type="ECO:0000313" key="12">
    <source>
        <dbReference type="Proteomes" id="UP000245119"/>
    </source>
</evidence>
<dbReference type="OrthoDB" id="418484at2759"/>
<dbReference type="InterPro" id="IPR004837">
    <property type="entry name" value="NaCa_Exmemb"/>
</dbReference>
<feature type="transmembrane region" description="Helical" evidence="9">
    <location>
        <begin position="83"/>
        <end position="103"/>
    </location>
</feature>
<evidence type="ECO:0000256" key="2">
    <source>
        <dbReference type="ARBA" id="ARBA00022448"/>
    </source>
</evidence>
<dbReference type="PANTHER" id="PTHR11878">
    <property type="entry name" value="SODIUM/CALCIUM EXCHANGER"/>
    <property type="match status" value="1"/>
</dbReference>
<dbReference type="InterPro" id="IPR004836">
    <property type="entry name" value="Na_Ca_Ex"/>
</dbReference>
<keyword evidence="5 9" id="KW-0812">Transmembrane</keyword>
<evidence type="ECO:0000256" key="3">
    <source>
        <dbReference type="ARBA" id="ARBA00022449"/>
    </source>
</evidence>
<feature type="domain" description="Sodium/calcium exchanger membrane region" evidence="10">
    <location>
        <begin position="8"/>
        <end position="170"/>
    </location>
</feature>
<keyword evidence="12" id="KW-1185">Reference proteome</keyword>
<comment type="subcellular location">
    <subcellularLocation>
        <location evidence="1">Endomembrane system</location>
        <topology evidence="1">Multi-pass membrane protein</topology>
    </subcellularLocation>
</comment>
<dbReference type="PANTHER" id="PTHR11878:SF65">
    <property type="entry name" value="NA_CA-EXCHANGE PROTEIN, ISOFORM G"/>
    <property type="match status" value="1"/>
</dbReference>
<protein>
    <recommendedName>
        <fullName evidence="10">Sodium/calcium exchanger membrane region domain-containing protein</fullName>
    </recommendedName>
</protein>
<feature type="transmembrane region" description="Helical" evidence="9">
    <location>
        <begin position="156"/>
        <end position="178"/>
    </location>
</feature>
<dbReference type="GO" id="GO:0042383">
    <property type="term" value="C:sarcolemma"/>
    <property type="evidence" value="ECO:0007669"/>
    <property type="project" value="TreeGrafter"/>
</dbReference>
<evidence type="ECO:0000256" key="8">
    <source>
        <dbReference type="ARBA" id="ARBA00023136"/>
    </source>
</evidence>
<dbReference type="GO" id="GO:0030424">
    <property type="term" value="C:axon"/>
    <property type="evidence" value="ECO:0007669"/>
    <property type="project" value="TreeGrafter"/>
</dbReference>
<evidence type="ECO:0000256" key="7">
    <source>
        <dbReference type="ARBA" id="ARBA00023065"/>
    </source>
</evidence>
<name>A0A2T7NY52_POMCA</name>
<dbReference type="PRINTS" id="PR01259">
    <property type="entry name" value="NACAEXCHNGR"/>
</dbReference>
<evidence type="ECO:0000256" key="9">
    <source>
        <dbReference type="SAM" id="Phobius"/>
    </source>
</evidence>
<dbReference type="InterPro" id="IPR044880">
    <property type="entry name" value="NCX_ion-bd_dom_sf"/>
</dbReference>
<sequence>MVTDYWGGWACFCVSILVIGVLTALIGDLASSFGCTIGMKDAVTAISFVALGTSLPDTFASKVAAINDRYADSSIGNVTGSNAVNVFLGIGVAWTIAAVYHAINGNQFRVDPGTLAMSVTVFCVMALATVLLLILRRRPSVGGELGGPRTARLVTAGVLVVFWIIYIVISSLVSYCYIPGF</sequence>
<dbReference type="EMBL" id="PZQS01000008">
    <property type="protein sequence ID" value="PVD26110.1"/>
    <property type="molecule type" value="Genomic_DNA"/>
</dbReference>
<reference evidence="11 12" key="1">
    <citation type="submission" date="2018-04" db="EMBL/GenBank/DDBJ databases">
        <title>The genome of golden apple snail Pomacea canaliculata provides insight into stress tolerance and invasive adaptation.</title>
        <authorList>
            <person name="Liu C."/>
            <person name="Liu B."/>
            <person name="Ren Y."/>
            <person name="Zhang Y."/>
            <person name="Wang H."/>
            <person name="Li S."/>
            <person name="Jiang F."/>
            <person name="Yin L."/>
            <person name="Zhang G."/>
            <person name="Qian W."/>
            <person name="Fan W."/>
        </authorList>
    </citation>
    <scope>NUCLEOTIDE SEQUENCE [LARGE SCALE GENOMIC DNA]</scope>
    <source>
        <strain evidence="11">SZHN2017</strain>
        <tissue evidence="11">Muscle</tissue>
    </source>
</reference>
<keyword evidence="2" id="KW-0813">Transport</keyword>